<proteinExistence type="predicted"/>
<evidence type="ECO:0000313" key="2">
    <source>
        <dbReference type="Proteomes" id="UP001056937"/>
    </source>
</evidence>
<reference evidence="1" key="1">
    <citation type="journal article" date="2022" name="Toxins">
        <title>Genomic Analysis of Sphingopyxis sp. USTB-05 for Biodegrading Cyanobacterial Hepatotoxins.</title>
        <authorList>
            <person name="Liu C."/>
            <person name="Xu Q."/>
            <person name="Zhao Z."/>
            <person name="Zhang H."/>
            <person name="Liu X."/>
            <person name="Yin C."/>
            <person name="Liu Y."/>
            <person name="Yan H."/>
        </authorList>
    </citation>
    <scope>NUCLEOTIDE SEQUENCE</scope>
    <source>
        <strain evidence="1">NBD5</strain>
    </source>
</reference>
<accession>A0ABY4X3X8</accession>
<name>A0ABY4X3X8_9SPHN</name>
<organism evidence="1 2">
    <name type="scientific">Sphingomonas morindae</name>
    <dbReference type="NCBI Taxonomy" id="1541170"/>
    <lineage>
        <taxon>Bacteria</taxon>
        <taxon>Pseudomonadati</taxon>
        <taxon>Pseudomonadota</taxon>
        <taxon>Alphaproteobacteria</taxon>
        <taxon>Sphingomonadales</taxon>
        <taxon>Sphingomonadaceae</taxon>
        <taxon>Sphingomonas</taxon>
    </lineage>
</organism>
<dbReference type="Proteomes" id="UP001056937">
    <property type="component" value="Chromosome 1"/>
</dbReference>
<dbReference type="RefSeq" id="WP_252165406.1">
    <property type="nucleotide sequence ID" value="NZ_CP084930.1"/>
</dbReference>
<evidence type="ECO:0000313" key="1">
    <source>
        <dbReference type="EMBL" id="USI71593.1"/>
    </source>
</evidence>
<protein>
    <submittedName>
        <fullName evidence="1">Uncharacterized protein</fullName>
    </submittedName>
</protein>
<gene>
    <name evidence="1" type="ORF">LHA26_09615</name>
</gene>
<sequence>MTSPFQAAVTKAAAILLSYRDSYGDAAFPTLKDKLWPVIKHQASLNGVDAVMVERFNEPMRPLVGQVRRVTEQPGAYRDVRVLGKIFLCPTLTLDWQRWVQVKEACHLMLDTEADFMTEIDDIDNVLLCFAQFDPDAWTEQFISELRASICANEILFPFATRVALKAKYDQGAISPSIIAARAGIPVSIVRNVMSNKYWLAAEAANKKLMRDSLSGKIKTASFPI</sequence>
<dbReference type="EMBL" id="CP084930">
    <property type="protein sequence ID" value="USI71593.1"/>
    <property type="molecule type" value="Genomic_DNA"/>
</dbReference>
<keyword evidence="2" id="KW-1185">Reference proteome</keyword>